<evidence type="ECO:0000313" key="3">
    <source>
        <dbReference type="Proteomes" id="UP000198675"/>
    </source>
</evidence>
<dbReference type="AlphaFoldDB" id="A0A1H2LEW2"/>
<keyword evidence="3" id="KW-1185">Reference proteome</keyword>
<organism evidence="2 3">
    <name type="scientific">Pseudomonas sihuiensis</name>
    <dbReference type="NCBI Taxonomy" id="1274359"/>
    <lineage>
        <taxon>Bacteria</taxon>
        <taxon>Pseudomonadati</taxon>
        <taxon>Pseudomonadota</taxon>
        <taxon>Gammaproteobacteria</taxon>
        <taxon>Pseudomonadales</taxon>
        <taxon>Pseudomonadaceae</taxon>
        <taxon>Pseudomonas</taxon>
    </lineage>
</organism>
<dbReference type="Proteomes" id="UP000198675">
    <property type="component" value="Chromosome I"/>
</dbReference>
<keyword evidence="1" id="KW-0812">Transmembrane</keyword>
<reference evidence="3" key="1">
    <citation type="submission" date="2016-10" db="EMBL/GenBank/DDBJ databases">
        <authorList>
            <person name="Varghese N."/>
            <person name="Submissions S."/>
        </authorList>
    </citation>
    <scope>NUCLEOTIDE SEQUENCE [LARGE SCALE GENOMIC DNA]</scope>
    <source>
        <strain evidence="3">KCTC 32246</strain>
    </source>
</reference>
<evidence type="ECO:0000256" key="1">
    <source>
        <dbReference type="SAM" id="Phobius"/>
    </source>
</evidence>
<protein>
    <submittedName>
        <fullName evidence="2">Uncharacterized protein</fullName>
    </submittedName>
</protein>
<gene>
    <name evidence="2" type="ORF">SAMN05216363_1274</name>
</gene>
<dbReference type="InterPro" id="IPR011223">
    <property type="entry name" value="UCP028770"/>
</dbReference>
<feature type="transmembrane region" description="Helical" evidence="1">
    <location>
        <begin position="134"/>
        <end position="155"/>
    </location>
</feature>
<keyword evidence="1" id="KW-0472">Membrane</keyword>
<dbReference type="Pfam" id="PF11742">
    <property type="entry name" value="DUF3302"/>
    <property type="match status" value="1"/>
</dbReference>
<dbReference type="EMBL" id="LT629797">
    <property type="protein sequence ID" value="SDU79168.1"/>
    <property type="molecule type" value="Genomic_DNA"/>
</dbReference>
<keyword evidence="1" id="KW-1133">Transmembrane helix</keyword>
<evidence type="ECO:0000313" key="2">
    <source>
        <dbReference type="EMBL" id="SDU79168.1"/>
    </source>
</evidence>
<name>A0A1H2LEW2_9PSED</name>
<accession>A0A1H2LEW2</accession>
<sequence length="218" mass="23588">MGLVESQTPSVGVEALLVHLELSLSAHLDAFQALPSKAPTKSKLPSGIGARAATAVHIEYAGDAQSPPASRIRHHLARDQAPGWPQDDGSVHGDIEGVEPSGKRGRAMGQAIALCTTLPIVFSSPLTEGTMLDYFALGLLIFVGLVLFYGIIVIHDIPCETARQRNHPHQDSIHAAGWVNMFTLHRLWRRGQEGVLAGRIQYIHWSWLSQISAGTTAR</sequence>
<proteinExistence type="predicted"/>